<protein>
    <submittedName>
        <fullName evidence="1">Alkaline phosphatase family protein</fullName>
    </submittedName>
</protein>
<dbReference type="InterPro" id="IPR017850">
    <property type="entry name" value="Alkaline_phosphatase_core_sf"/>
</dbReference>
<dbReference type="Gene3D" id="3.40.720.10">
    <property type="entry name" value="Alkaline Phosphatase, subunit A"/>
    <property type="match status" value="1"/>
</dbReference>
<accession>A0ABS9VJV7</accession>
<evidence type="ECO:0000313" key="1">
    <source>
        <dbReference type="EMBL" id="MCH8615260.1"/>
    </source>
</evidence>
<keyword evidence="2" id="KW-1185">Reference proteome</keyword>
<reference evidence="1 2" key="1">
    <citation type="submission" date="2022-03" db="EMBL/GenBank/DDBJ databases">
        <authorList>
            <person name="Jo J.-H."/>
            <person name="Im W.-T."/>
        </authorList>
    </citation>
    <scope>NUCLEOTIDE SEQUENCE [LARGE SCALE GENOMIC DNA]</scope>
    <source>
        <strain evidence="1 2">SM33</strain>
    </source>
</reference>
<proteinExistence type="predicted"/>
<evidence type="ECO:0000313" key="2">
    <source>
        <dbReference type="Proteomes" id="UP001203058"/>
    </source>
</evidence>
<dbReference type="RefSeq" id="WP_241445997.1">
    <property type="nucleotide sequence ID" value="NZ_JAKZHW010000001.1"/>
</dbReference>
<organism evidence="1 2">
    <name type="scientific">Sphingomonas telluris</name>
    <dbReference type="NCBI Taxonomy" id="2907998"/>
    <lineage>
        <taxon>Bacteria</taxon>
        <taxon>Pseudomonadati</taxon>
        <taxon>Pseudomonadota</taxon>
        <taxon>Alphaproteobacteria</taxon>
        <taxon>Sphingomonadales</taxon>
        <taxon>Sphingomonadaceae</taxon>
        <taxon>Sphingomonas</taxon>
    </lineage>
</organism>
<dbReference type="EMBL" id="JAKZHW010000001">
    <property type="protein sequence ID" value="MCH8615260.1"/>
    <property type="molecule type" value="Genomic_DNA"/>
</dbReference>
<dbReference type="Proteomes" id="UP001203058">
    <property type="component" value="Unassembled WGS sequence"/>
</dbReference>
<comment type="caution">
    <text evidence="1">The sequence shown here is derived from an EMBL/GenBank/DDBJ whole genome shotgun (WGS) entry which is preliminary data.</text>
</comment>
<dbReference type="SUPFAM" id="SSF53649">
    <property type="entry name" value="Alkaline phosphatase-like"/>
    <property type="match status" value="1"/>
</dbReference>
<name>A0ABS9VJV7_9SPHN</name>
<sequence>MRVTSDFGQAALPNSPKLLMLGLDAVSLPFIRENLDALPTLASLLSEGMLRDLKSSATYLSASVWPTFSTGVQPGEHGQYFPFQWSGETRHYRRVADPRWSNQFDCEPFWHRVTRAGHPVIAFDVAHALHDERAPCLQITNWSYQSSGAAKSSHPEILREIQRRFGKRPIGPEVPVAKTARQCASIQKHLSSAVRAKADATIYLMQRPWSLFVTGWYEAHRAGHNLWPVEGEFASDAAPDAMLEVYRETDRQLGRVLAALREQDAETSVLLFSLHGMEPNRAQDHFLGEILNRLNRLYLGQATSGSTRSSALNTMAFLRAALPPTLQYRAASLLGEDVQDWVVNRSLTGGRYWSRTPSFPILSGGEGLIRLSVKGREAPGYFEPGSADLADYVDWLCARLGAIKVTATGEPLIRRISVVDDELPGSRRRFLPDLILEWAPDAPVSGVGSHDIGEIEVFLATGRGGNHNDSAFLVATGGRAFLDEVERVRDIAELGPVAESYLAPFSA</sequence>
<dbReference type="InterPro" id="IPR002591">
    <property type="entry name" value="Phosphodiest/P_Trfase"/>
</dbReference>
<gene>
    <name evidence="1" type="ORF">LZ016_03960</name>
</gene>
<dbReference type="Pfam" id="PF01663">
    <property type="entry name" value="Phosphodiest"/>
    <property type="match status" value="1"/>
</dbReference>